<comment type="caution">
    <text evidence="3">The sequence shown here is derived from an EMBL/GenBank/DDBJ whole genome shotgun (WGS) entry which is preliminary data.</text>
</comment>
<dbReference type="PANTHER" id="PTHR43669">
    <property type="entry name" value="5-KETO-D-GLUCONATE 5-REDUCTASE"/>
    <property type="match status" value="1"/>
</dbReference>
<dbReference type="AlphaFoldDB" id="A0A4S8YUN4"/>
<sequence>MLPQYLEKPAYIFHRSSTTLGLTFFSPFAICPNRFSHHRAWNLTTCKTIIVIMAQNTIFFLGAGGNIGASSVKLFKSKGYKVASVARTIRKEVAEHSDLVMTADFSDPTTINSIFETVERELGVPNVVVYNRRPDTWEDVMDDTLCMLFHITMIAYSWSIGTDPSNPLSTPIEGVQKDLAINTVGAYAAAQAAVESFDKLPCDVKKTFIYTGNTSNTAIVPMALLLGLTKSSTWYMIQSLVATPRFISAGYRFYYVDERTPAGKAMQGISGPAHAEFFLELAEKEDQGEALATFVRGNGYTRFEGNAAAILPVRTLEDMVDAEYGLPGTVEAEYGS</sequence>
<evidence type="ECO:0000256" key="1">
    <source>
        <dbReference type="ARBA" id="ARBA00006484"/>
    </source>
</evidence>
<keyword evidence="2" id="KW-0560">Oxidoreductase</keyword>
<name>A0A4S8YUN4_AURPU</name>
<dbReference type="Gene3D" id="3.40.50.720">
    <property type="entry name" value="NAD(P)-binding Rossmann-like Domain"/>
    <property type="match status" value="1"/>
</dbReference>
<dbReference type="GO" id="GO:0016491">
    <property type="term" value="F:oxidoreductase activity"/>
    <property type="evidence" value="ECO:0007669"/>
    <property type="project" value="UniProtKB-KW"/>
</dbReference>
<dbReference type="InterPro" id="IPR036291">
    <property type="entry name" value="NAD(P)-bd_dom_sf"/>
</dbReference>
<comment type="similarity">
    <text evidence="1">Belongs to the short-chain dehydrogenases/reductases (SDR) family.</text>
</comment>
<accession>A0A4S8YUN4</accession>
<proteinExistence type="inferred from homology"/>
<evidence type="ECO:0000256" key="2">
    <source>
        <dbReference type="ARBA" id="ARBA00023002"/>
    </source>
</evidence>
<organism evidence="3 4">
    <name type="scientific">Aureobasidium pullulans</name>
    <name type="common">Black yeast</name>
    <name type="synonym">Pullularia pullulans</name>
    <dbReference type="NCBI Taxonomy" id="5580"/>
    <lineage>
        <taxon>Eukaryota</taxon>
        <taxon>Fungi</taxon>
        <taxon>Dikarya</taxon>
        <taxon>Ascomycota</taxon>
        <taxon>Pezizomycotina</taxon>
        <taxon>Dothideomycetes</taxon>
        <taxon>Dothideomycetidae</taxon>
        <taxon>Dothideales</taxon>
        <taxon>Saccotheciaceae</taxon>
        <taxon>Aureobasidium</taxon>
    </lineage>
</organism>
<dbReference type="SUPFAM" id="SSF51735">
    <property type="entry name" value="NAD(P)-binding Rossmann-fold domains"/>
    <property type="match status" value="1"/>
</dbReference>
<evidence type="ECO:0000313" key="4">
    <source>
        <dbReference type="Proteomes" id="UP000310421"/>
    </source>
</evidence>
<gene>
    <name evidence="3" type="ORF">D6D20_09874</name>
</gene>
<evidence type="ECO:0000313" key="3">
    <source>
        <dbReference type="EMBL" id="THW54890.1"/>
    </source>
</evidence>
<protein>
    <submittedName>
        <fullName evidence="3">NAD(P)-binding protein</fullName>
    </submittedName>
</protein>
<dbReference type="Proteomes" id="UP000310421">
    <property type="component" value="Unassembled WGS sequence"/>
</dbReference>
<dbReference type="EMBL" id="QZAN01000221">
    <property type="protein sequence ID" value="THW54890.1"/>
    <property type="molecule type" value="Genomic_DNA"/>
</dbReference>
<reference evidence="3 4" key="1">
    <citation type="submission" date="2018-10" db="EMBL/GenBank/DDBJ databases">
        <title>Fifty Aureobasidium pullulans genomes reveal a recombining polyextremotolerant generalist.</title>
        <authorList>
            <person name="Gostincar C."/>
            <person name="Turk M."/>
            <person name="Zajc J."/>
            <person name="Gunde-Cimerman N."/>
        </authorList>
    </citation>
    <scope>NUCLEOTIDE SEQUENCE [LARGE SCALE GENOMIC DNA]</scope>
    <source>
        <strain evidence="3 4">EXF-10751</strain>
    </source>
</reference>
<dbReference type="PANTHER" id="PTHR43669:SF4">
    <property type="entry name" value="SHORT-CHAIN DEHYDROGENASE"/>
    <property type="match status" value="1"/>
</dbReference>